<evidence type="ECO:0000256" key="1">
    <source>
        <dbReference type="ARBA" id="ARBA00004123"/>
    </source>
</evidence>
<comment type="subcellular location">
    <subcellularLocation>
        <location evidence="1">Nucleus</location>
    </subcellularLocation>
</comment>
<protein>
    <recommendedName>
        <fullName evidence="3">Myb-like domain-containing protein</fullName>
    </recommendedName>
</protein>
<dbReference type="Proteomes" id="UP001627154">
    <property type="component" value="Unassembled WGS sequence"/>
</dbReference>
<organism evidence="4 5">
    <name type="scientific">Trichogramma kaykai</name>
    <dbReference type="NCBI Taxonomy" id="54128"/>
    <lineage>
        <taxon>Eukaryota</taxon>
        <taxon>Metazoa</taxon>
        <taxon>Ecdysozoa</taxon>
        <taxon>Arthropoda</taxon>
        <taxon>Hexapoda</taxon>
        <taxon>Insecta</taxon>
        <taxon>Pterygota</taxon>
        <taxon>Neoptera</taxon>
        <taxon>Endopterygota</taxon>
        <taxon>Hymenoptera</taxon>
        <taxon>Apocrita</taxon>
        <taxon>Proctotrupomorpha</taxon>
        <taxon>Chalcidoidea</taxon>
        <taxon>Trichogrammatidae</taxon>
        <taxon>Trichogramma</taxon>
    </lineage>
</organism>
<accession>A0ABD2X7T7</accession>
<name>A0ABD2X7T7_9HYME</name>
<gene>
    <name evidence="4" type="ORF">TKK_006056</name>
</gene>
<sequence>MGSGDYEVKSYFSRKRRWTEHEKKSLLVALRSHGSSDIEKLKEHLPNKTTKSIQQMIKKYKAIADLGKKDIYSPLDVWVRSGIFDAESNMISEALLFIYLFEKHPPPNQTAGFDIKNVYKFMYEAATGEPTTNLSRKTAYMLKDLIYTVDREFDGNLMETTDWLISELACADSERCYKKKKRNTDSDENTNTGQNSN</sequence>
<dbReference type="SMART" id="SM00717">
    <property type="entry name" value="SANT"/>
    <property type="match status" value="1"/>
</dbReference>
<evidence type="ECO:0000313" key="4">
    <source>
        <dbReference type="EMBL" id="KAL3400934.1"/>
    </source>
</evidence>
<dbReference type="SUPFAM" id="SSF46689">
    <property type="entry name" value="Homeodomain-like"/>
    <property type="match status" value="1"/>
</dbReference>
<dbReference type="Gene3D" id="1.10.10.60">
    <property type="entry name" value="Homeodomain-like"/>
    <property type="match status" value="1"/>
</dbReference>
<keyword evidence="5" id="KW-1185">Reference proteome</keyword>
<proteinExistence type="predicted"/>
<dbReference type="CDD" id="cd00167">
    <property type="entry name" value="SANT"/>
    <property type="match status" value="1"/>
</dbReference>
<evidence type="ECO:0000256" key="2">
    <source>
        <dbReference type="SAM" id="MobiDB-lite"/>
    </source>
</evidence>
<feature type="region of interest" description="Disordered" evidence="2">
    <location>
        <begin position="178"/>
        <end position="197"/>
    </location>
</feature>
<comment type="caution">
    <text evidence="4">The sequence shown here is derived from an EMBL/GenBank/DDBJ whole genome shotgun (WGS) entry which is preliminary data.</text>
</comment>
<dbReference type="InterPro" id="IPR009057">
    <property type="entry name" value="Homeodomain-like_sf"/>
</dbReference>
<reference evidence="4 5" key="1">
    <citation type="journal article" date="2024" name="bioRxiv">
        <title>A reference genome for Trichogramma kaykai: A tiny desert-dwelling parasitoid wasp with competing sex-ratio distorters.</title>
        <authorList>
            <person name="Culotta J."/>
            <person name="Lindsey A.R."/>
        </authorList>
    </citation>
    <scope>NUCLEOTIDE SEQUENCE [LARGE SCALE GENOMIC DNA]</scope>
    <source>
        <strain evidence="4 5">KSX58</strain>
    </source>
</reference>
<evidence type="ECO:0000259" key="3">
    <source>
        <dbReference type="SMART" id="SM00717"/>
    </source>
</evidence>
<evidence type="ECO:0000313" key="5">
    <source>
        <dbReference type="Proteomes" id="UP001627154"/>
    </source>
</evidence>
<feature type="domain" description="Myb-like" evidence="3">
    <location>
        <begin position="14"/>
        <end position="63"/>
    </location>
</feature>
<dbReference type="EMBL" id="JBJJXI010000050">
    <property type="protein sequence ID" value="KAL3400934.1"/>
    <property type="molecule type" value="Genomic_DNA"/>
</dbReference>
<dbReference type="GO" id="GO:0005634">
    <property type="term" value="C:nucleus"/>
    <property type="evidence" value="ECO:0007669"/>
    <property type="project" value="UniProtKB-SubCell"/>
</dbReference>
<dbReference type="AlphaFoldDB" id="A0ABD2X7T7"/>
<dbReference type="InterPro" id="IPR001005">
    <property type="entry name" value="SANT/Myb"/>
</dbReference>